<dbReference type="EMBL" id="BARU01012112">
    <property type="protein sequence ID" value="GAH37178.1"/>
    <property type="molecule type" value="Genomic_DNA"/>
</dbReference>
<dbReference type="AlphaFoldDB" id="X1GVZ1"/>
<sequence>GIDKLFSFVKNVVDIKDLAVVHATTPDEAQILTEHIASIFPKERIRLARVGPALGVHGGPGAIAVAFRQ</sequence>
<dbReference type="InterPro" id="IPR003797">
    <property type="entry name" value="DegV"/>
</dbReference>
<dbReference type="Gene3D" id="3.30.1180.10">
    <property type="match status" value="1"/>
</dbReference>
<accession>X1GVZ1</accession>
<dbReference type="InterPro" id="IPR043168">
    <property type="entry name" value="DegV_C"/>
</dbReference>
<feature type="non-terminal residue" evidence="1">
    <location>
        <position position="1"/>
    </location>
</feature>
<gene>
    <name evidence="1" type="ORF">S03H2_22478</name>
</gene>
<dbReference type="Pfam" id="PF02645">
    <property type="entry name" value="DegV"/>
    <property type="match status" value="1"/>
</dbReference>
<reference evidence="1" key="1">
    <citation type="journal article" date="2014" name="Front. Microbiol.">
        <title>High frequency of phylogenetically diverse reductive dehalogenase-homologous genes in deep subseafloor sedimentary metagenomes.</title>
        <authorList>
            <person name="Kawai M."/>
            <person name="Futagami T."/>
            <person name="Toyoda A."/>
            <person name="Takaki Y."/>
            <person name="Nishi S."/>
            <person name="Hori S."/>
            <person name="Arai W."/>
            <person name="Tsubouchi T."/>
            <person name="Morono Y."/>
            <person name="Uchiyama I."/>
            <person name="Ito T."/>
            <person name="Fujiyama A."/>
            <person name="Inagaki F."/>
            <person name="Takami H."/>
        </authorList>
    </citation>
    <scope>NUCLEOTIDE SEQUENCE</scope>
    <source>
        <strain evidence="1">Expedition CK06-06</strain>
    </source>
</reference>
<evidence type="ECO:0000313" key="1">
    <source>
        <dbReference type="EMBL" id="GAH37178.1"/>
    </source>
</evidence>
<organism evidence="1">
    <name type="scientific">marine sediment metagenome</name>
    <dbReference type="NCBI Taxonomy" id="412755"/>
    <lineage>
        <taxon>unclassified sequences</taxon>
        <taxon>metagenomes</taxon>
        <taxon>ecological metagenomes</taxon>
    </lineage>
</organism>
<protein>
    <recommendedName>
        <fullName evidence="2">DegV family protein</fullName>
    </recommendedName>
</protein>
<evidence type="ECO:0008006" key="2">
    <source>
        <dbReference type="Google" id="ProtNLM"/>
    </source>
</evidence>
<name>X1GVZ1_9ZZZZ</name>
<proteinExistence type="predicted"/>
<comment type="caution">
    <text evidence="1">The sequence shown here is derived from an EMBL/GenBank/DDBJ whole genome shotgun (WGS) entry which is preliminary data.</text>
</comment>
<dbReference type="PROSITE" id="PS51482">
    <property type="entry name" value="DEGV"/>
    <property type="match status" value="1"/>
</dbReference>
<dbReference type="SUPFAM" id="SSF82549">
    <property type="entry name" value="DAK1/DegV-like"/>
    <property type="match status" value="1"/>
</dbReference>